<dbReference type="EMBL" id="JACHGB010000001">
    <property type="protein sequence ID" value="MBB5270033.1"/>
    <property type="molecule type" value="Genomic_DNA"/>
</dbReference>
<reference evidence="2 3" key="1">
    <citation type="submission" date="2020-08" db="EMBL/GenBank/DDBJ databases">
        <title>Genomic Encyclopedia of Type Strains, Phase IV (KMG-IV): sequencing the most valuable type-strain genomes for metagenomic binning, comparative biology and taxonomic classification.</title>
        <authorList>
            <person name="Goeker M."/>
        </authorList>
    </citation>
    <scope>NUCLEOTIDE SEQUENCE [LARGE SCALE GENOMIC DNA]</scope>
    <source>
        <strain evidence="2 3">DSM 29781</strain>
    </source>
</reference>
<sequence length="317" mass="35194">MSEIDEVEAKPDLGVIFARYRDRQWLFVTPGGNWGDHLIYVGAEKLARSSGLKWSDVDFAGFQAMKVPPESCIYLHGGGGFNSWGSGRPFDMLARAANVPGAVVVQGPQTCEVGNPDVGARFSRLMDEARCASVFAFARERTSWEYMRQFMPGAVVFGLAQDTALHLEPADVLWMAGLKDRPRGRYDLLISRRDDETPGTVLPSETYELSLDPAMYADSFAHWMRIHLYARSIVTNRLHSAILGSIAGIPVTLLPGSYHKNRSIWEFSLRERGVAWADSAPPGGGRGFDLLSLCPPFLRRSWKVQRLAMRLKGMPGS</sequence>
<evidence type="ECO:0000313" key="2">
    <source>
        <dbReference type="EMBL" id="MBB5270033.1"/>
    </source>
</evidence>
<dbReference type="Pfam" id="PF04230">
    <property type="entry name" value="PS_pyruv_trans"/>
    <property type="match status" value="1"/>
</dbReference>
<feature type="domain" description="Polysaccharide pyruvyl transferase" evidence="1">
    <location>
        <begin position="44"/>
        <end position="254"/>
    </location>
</feature>
<keyword evidence="3" id="KW-1185">Reference proteome</keyword>
<dbReference type="AlphaFoldDB" id="A0A7W8HDR2"/>
<proteinExistence type="predicted"/>
<evidence type="ECO:0000259" key="1">
    <source>
        <dbReference type="Pfam" id="PF04230"/>
    </source>
</evidence>
<evidence type="ECO:0000313" key="3">
    <source>
        <dbReference type="Proteomes" id="UP000532440"/>
    </source>
</evidence>
<dbReference type="InterPro" id="IPR007345">
    <property type="entry name" value="Polysacch_pyruvyl_Trfase"/>
</dbReference>
<dbReference type="RefSeq" id="WP_183963107.1">
    <property type="nucleotide sequence ID" value="NZ_BAABEW010000003.1"/>
</dbReference>
<accession>A0A7W8HDR2</accession>
<name>A0A7W8HDR2_9BURK</name>
<gene>
    <name evidence="2" type="ORF">HNQ70_000017</name>
</gene>
<comment type="caution">
    <text evidence="2">The sequence shown here is derived from an EMBL/GenBank/DDBJ whole genome shotgun (WGS) entry which is preliminary data.</text>
</comment>
<dbReference type="Proteomes" id="UP000532440">
    <property type="component" value="Unassembled WGS sequence"/>
</dbReference>
<organism evidence="2 3">
    <name type="scientific">Quisquiliibacterium transsilvanicum</name>
    <dbReference type="NCBI Taxonomy" id="1549638"/>
    <lineage>
        <taxon>Bacteria</taxon>
        <taxon>Pseudomonadati</taxon>
        <taxon>Pseudomonadota</taxon>
        <taxon>Betaproteobacteria</taxon>
        <taxon>Burkholderiales</taxon>
        <taxon>Burkholderiaceae</taxon>
        <taxon>Quisquiliibacterium</taxon>
    </lineage>
</organism>
<protein>
    <recommendedName>
        <fullName evidence="1">Polysaccharide pyruvyl transferase domain-containing protein</fullName>
    </recommendedName>
</protein>